<dbReference type="OrthoDB" id="9772736at2"/>
<reference evidence="7 8" key="1">
    <citation type="journal article" date="2009" name="Stand. Genomic Sci.">
        <title>Complete genome sequence of Pirellula staleyi type strain (ATCC 27377).</title>
        <authorList>
            <person name="Clum A."/>
            <person name="Tindall B.J."/>
            <person name="Sikorski J."/>
            <person name="Ivanova N."/>
            <person name="Mavrommatis K."/>
            <person name="Lucas S."/>
            <person name="Glavina del Rio T."/>
            <person name="Nolan M."/>
            <person name="Chen F."/>
            <person name="Tice H."/>
            <person name="Pitluck S."/>
            <person name="Cheng J.F."/>
            <person name="Chertkov O."/>
            <person name="Brettin T."/>
            <person name="Han C."/>
            <person name="Detter J.C."/>
            <person name="Kuske C."/>
            <person name="Bruce D."/>
            <person name="Goodwin L."/>
            <person name="Ovchinikova G."/>
            <person name="Pati A."/>
            <person name="Mikhailova N."/>
            <person name="Chen A."/>
            <person name="Palaniappan K."/>
            <person name="Land M."/>
            <person name="Hauser L."/>
            <person name="Chang Y.J."/>
            <person name="Jeffries C.D."/>
            <person name="Chain P."/>
            <person name="Rohde M."/>
            <person name="Goker M."/>
            <person name="Bristow J."/>
            <person name="Eisen J.A."/>
            <person name="Markowitz V."/>
            <person name="Hugenholtz P."/>
            <person name="Kyrpides N.C."/>
            <person name="Klenk H.P."/>
            <person name="Lapidus A."/>
        </authorList>
    </citation>
    <scope>NUCLEOTIDE SEQUENCE [LARGE SCALE GENOMIC DNA]</scope>
    <source>
        <strain evidence="8">ATCC 27377 / DSM 6068 / ICPB 4128</strain>
    </source>
</reference>
<gene>
    <name evidence="7" type="ordered locus">Psta_1815</name>
</gene>
<proteinExistence type="predicted"/>
<evidence type="ECO:0000259" key="6">
    <source>
        <dbReference type="Pfam" id="PF00724"/>
    </source>
</evidence>
<keyword evidence="2" id="KW-0285">Flavoprotein</keyword>
<name>D2QZK7_PIRSD</name>
<feature type="domain" description="NADH:flavin oxidoreductase/NADH oxidase N-terminal" evidence="6">
    <location>
        <begin position="11"/>
        <end position="347"/>
    </location>
</feature>
<dbReference type="STRING" id="530564.Psta_1815"/>
<dbReference type="AlphaFoldDB" id="D2QZK7"/>
<dbReference type="CDD" id="cd02932">
    <property type="entry name" value="OYE_YqiM_FMN"/>
    <property type="match status" value="1"/>
</dbReference>
<dbReference type="InterPro" id="IPR044152">
    <property type="entry name" value="YqjM-like"/>
</dbReference>
<evidence type="ECO:0000313" key="8">
    <source>
        <dbReference type="Proteomes" id="UP000001887"/>
    </source>
</evidence>
<evidence type="ECO:0000256" key="4">
    <source>
        <dbReference type="ARBA" id="ARBA00022857"/>
    </source>
</evidence>
<evidence type="ECO:0000256" key="1">
    <source>
        <dbReference type="ARBA" id="ARBA00001917"/>
    </source>
</evidence>
<dbReference type="Pfam" id="PF00724">
    <property type="entry name" value="Oxidored_FMN"/>
    <property type="match status" value="1"/>
</dbReference>
<dbReference type="PANTHER" id="PTHR43303">
    <property type="entry name" value="NADPH DEHYDROGENASE C23G7.10C-RELATED"/>
    <property type="match status" value="1"/>
</dbReference>
<dbReference type="PANTHER" id="PTHR43303:SF4">
    <property type="entry name" value="NADPH DEHYDROGENASE C23G7.10C-RELATED"/>
    <property type="match status" value="1"/>
</dbReference>
<dbReference type="eggNOG" id="COG1902">
    <property type="taxonomic scope" value="Bacteria"/>
</dbReference>
<dbReference type="KEGG" id="psl:Psta_1815"/>
<keyword evidence="4" id="KW-0521">NADP</keyword>
<dbReference type="GO" id="GO:0050661">
    <property type="term" value="F:NADP binding"/>
    <property type="evidence" value="ECO:0007669"/>
    <property type="project" value="InterPro"/>
</dbReference>
<keyword evidence="5" id="KW-0560">Oxidoreductase</keyword>
<evidence type="ECO:0000256" key="2">
    <source>
        <dbReference type="ARBA" id="ARBA00022630"/>
    </source>
</evidence>
<evidence type="ECO:0000256" key="3">
    <source>
        <dbReference type="ARBA" id="ARBA00022643"/>
    </source>
</evidence>
<protein>
    <submittedName>
        <fullName evidence="7">NADH:flavin oxidoreductase/NADH oxidase</fullName>
    </submittedName>
</protein>
<accession>D2QZK7</accession>
<comment type="cofactor">
    <cofactor evidence="1">
        <name>FMN</name>
        <dbReference type="ChEBI" id="CHEBI:58210"/>
    </cofactor>
</comment>
<keyword evidence="3" id="KW-0288">FMN</keyword>
<dbReference type="InterPro" id="IPR001155">
    <property type="entry name" value="OxRdtase_FMN_N"/>
</dbReference>
<dbReference type="HOGENOM" id="CLU_012153_2_0_0"/>
<sequence length="364" mass="38708">MSSAAPSSVSLLSPLTMRGLTIPNRIGMSPMCQYSAIDGLANDWHLVHLGSRASGGTGLVMVEATAVTAEGRISPGDMGIWSDEHVAPLARIATFVKSQGSVPGIQLAHAGRKASCDLAWLGGKPLHAPDPRSWQPLAPSAVAFSDDSPVPTALDEAGINCLVDAFIAATKRSLAAGFEFVEIHAAHGYLLHEFLSPLSNMRTDDYGGSLENRMRLLVRVASAVREVIPREMPLLTRISATDWVAGGWDIEQSIELAKSLGEVGVDMIDVSSGAIVPHVKIPVAPGYQVPLAGRIRREASIKTAAVGLITSPEQAQAILDAGDADLILIGRELLREPYWAHQAYEKLGGNSAWPTQYGYAIGRR</sequence>
<evidence type="ECO:0000313" key="7">
    <source>
        <dbReference type="EMBL" id="ADB16490.1"/>
    </source>
</evidence>
<dbReference type="GO" id="GO:0003959">
    <property type="term" value="F:NADPH dehydrogenase activity"/>
    <property type="evidence" value="ECO:0007669"/>
    <property type="project" value="InterPro"/>
</dbReference>
<evidence type="ECO:0000256" key="5">
    <source>
        <dbReference type="ARBA" id="ARBA00023002"/>
    </source>
</evidence>
<dbReference type="GO" id="GO:0010181">
    <property type="term" value="F:FMN binding"/>
    <property type="evidence" value="ECO:0007669"/>
    <property type="project" value="InterPro"/>
</dbReference>
<dbReference type="Gene3D" id="3.20.20.70">
    <property type="entry name" value="Aldolase class I"/>
    <property type="match status" value="1"/>
</dbReference>
<dbReference type="Proteomes" id="UP000001887">
    <property type="component" value="Chromosome"/>
</dbReference>
<organism evidence="7 8">
    <name type="scientific">Pirellula staleyi (strain ATCC 27377 / DSM 6068 / ICPB 4128)</name>
    <name type="common">Pirella staleyi</name>
    <dbReference type="NCBI Taxonomy" id="530564"/>
    <lineage>
        <taxon>Bacteria</taxon>
        <taxon>Pseudomonadati</taxon>
        <taxon>Planctomycetota</taxon>
        <taxon>Planctomycetia</taxon>
        <taxon>Pirellulales</taxon>
        <taxon>Pirellulaceae</taxon>
        <taxon>Pirellula</taxon>
    </lineage>
</organism>
<keyword evidence="8" id="KW-1185">Reference proteome</keyword>
<dbReference type="SUPFAM" id="SSF51395">
    <property type="entry name" value="FMN-linked oxidoreductases"/>
    <property type="match status" value="1"/>
</dbReference>
<dbReference type="EMBL" id="CP001848">
    <property type="protein sequence ID" value="ADB16490.1"/>
    <property type="molecule type" value="Genomic_DNA"/>
</dbReference>
<dbReference type="InterPro" id="IPR013785">
    <property type="entry name" value="Aldolase_TIM"/>
</dbReference>